<dbReference type="Proteomes" id="UP000758603">
    <property type="component" value="Unassembled WGS sequence"/>
</dbReference>
<dbReference type="RefSeq" id="XP_045951477.1">
    <property type="nucleotide sequence ID" value="XM_046094971.1"/>
</dbReference>
<protein>
    <recommendedName>
        <fullName evidence="4">C2H2-type domain-containing protein</fullName>
    </recommendedName>
</protein>
<dbReference type="PANTHER" id="PTHR38166:SF1">
    <property type="entry name" value="C2H2-TYPE DOMAIN-CONTAINING PROTEIN"/>
    <property type="match status" value="1"/>
</dbReference>
<evidence type="ECO:0000256" key="1">
    <source>
        <dbReference type="SAM" id="MobiDB-lite"/>
    </source>
</evidence>
<dbReference type="OrthoDB" id="3564303at2759"/>
<name>A0A9P8RFA6_9PEZI</name>
<keyword evidence="3" id="KW-1185">Reference proteome</keyword>
<sequence>MACLSKLYTHPHLGCRGATGAHLLSTGRVLECSSSDPRLVLPVEHHSFQKQLQGLVKDLLIDAESKEDGRHKFWIENKQFAIDIAQSMHGLFQRICEGEHSLRAKIEPLQAGFDQVSSKTSTNLAGSTIANSAQIGGKRAHPSFGDIDSGVEPGSGAPSIKKRRTRGALSSQGFACHFYKHNPAMHIACLGFHCKKLKDENQHLTREHQAPRFYCPVCGDTFQTHATSDAHITERTCQRRVFNFQGVTLEQAQRISSIMKSRGSDELRWFLVWDVLFPGVDRPTSPYRTDLTTEVTWDLHKYYQSDERRAIVEHGLRGLPLADYVQDGVDVVLDIFDSILEQYRAYAQAQRSALEDAGSGAGVRSGLYVTPSLLGQQEPDPVPLPSSIDIQRWMLGSDALPLSGGTALATIHAANSGLVQPEEEDVDFDQYIDNQDDG</sequence>
<accession>A0A9P8RFA6</accession>
<feature type="region of interest" description="Disordered" evidence="1">
    <location>
        <begin position="135"/>
        <end position="165"/>
    </location>
</feature>
<organism evidence="2 3">
    <name type="scientific">Truncatella angustata</name>
    <dbReference type="NCBI Taxonomy" id="152316"/>
    <lineage>
        <taxon>Eukaryota</taxon>
        <taxon>Fungi</taxon>
        <taxon>Dikarya</taxon>
        <taxon>Ascomycota</taxon>
        <taxon>Pezizomycotina</taxon>
        <taxon>Sordariomycetes</taxon>
        <taxon>Xylariomycetidae</taxon>
        <taxon>Amphisphaeriales</taxon>
        <taxon>Sporocadaceae</taxon>
        <taxon>Truncatella</taxon>
    </lineage>
</organism>
<evidence type="ECO:0008006" key="4">
    <source>
        <dbReference type="Google" id="ProtNLM"/>
    </source>
</evidence>
<dbReference type="PANTHER" id="PTHR38166">
    <property type="entry name" value="C2H2-TYPE DOMAIN-CONTAINING PROTEIN-RELATED"/>
    <property type="match status" value="1"/>
</dbReference>
<gene>
    <name evidence="2" type="ORF">BKA67DRAFT_125772</name>
</gene>
<dbReference type="GeneID" id="70123864"/>
<evidence type="ECO:0000313" key="2">
    <source>
        <dbReference type="EMBL" id="KAH6644963.1"/>
    </source>
</evidence>
<evidence type="ECO:0000313" key="3">
    <source>
        <dbReference type="Proteomes" id="UP000758603"/>
    </source>
</evidence>
<dbReference type="EMBL" id="JAGPXC010000012">
    <property type="protein sequence ID" value="KAH6644963.1"/>
    <property type="molecule type" value="Genomic_DNA"/>
</dbReference>
<proteinExistence type="predicted"/>
<dbReference type="AlphaFoldDB" id="A0A9P8RFA6"/>
<comment type="caution">
    <text evidence="2">The sequence shown here is derived from an EMBL/GenBank/DDBJ whole genome shotgun (WGS) entry which is preliminary data.</text>
</comment>
<reference evidence="2" key="1">
    <citation type="journal article" date="2021" name="Nat. Commun.">
        <title>Genetic determinants of endophytism in the Arabidopsis root mycobiome.</title>
        <authorList>
            <person name="Mesny F."/>
            <person name="Miyauchi S."/>
            <person name="Thiergart T."/>
            <person name="Pickel B."/>
            <person name="Atanasova L."/>
            <person name="Karlsson M."/>
            <person name="Huettel B."/>
            <person name="Barry K.W."/>
            <person name="Haridas S."/>
            <person name="Chen C."/>
            <person name="Bauer D."/>
            <person name="Andreopoulos W."/>
            <person name="Pangilinan J."/>
            <person name="LaButti K."/>
            <person name="Riley R."/>
            <person name="Lipzen A."/>
            <person name="Clum A."/>
            <person name="Drula E."/>
            <person name="Henrissat B."/>
            <person name="Kohler A."/>
            <person name="Grigoriev I.V."/>
            <person name="Martin F.M."/>
            <person name="Hacquard S."/>
        </authorList>
    </citation>
    <scope>NUCLEOTIDE SEQUENCE</scope>
    <source>
        <strain evidence="2">MPI-SDFR-AT-0073</strain>
    </source>
</reference>